<evidence type="ECO:0000313" key="1">
    <source>
        <dbReference type="EMBL" id="CAF0914486.1"/>
    </source>
</evidence>
<evidence type="ECO:0000313" key="2">
    <source>
        <dbReference type="Proteomes" id="UP000663845"/>
    </source>
</evidence>
<accession>A0A814AK27</accession>
<dbReference type="Proteomes" id="UP000663845">
    <property type="component" value="Unassembled WGS sequence"/>
</dbReference>
<dbReference type="EMBL" id="CAJNOG010000084">
    <property type="protein sequence ID" value="CAF0914486.1"/>
    <property type="molecule type" value="Genomic_DNA"/>
</dbReference>
<name>A0A814AK27_9BILA</name>
<protein>
    <submittedName>
        <fullName evidence="1">Uncharacterized protein</fullName>
    </submittedName>
</protein>
<gene>
    <name evidence="1" type="ORF">JYZ213_LOCUS11265</name>
</gene>
<sequence length="1329" mass="156317">MSSISQYELLKQHGTFQDRLKYVLSLEDKNEIENYLRQSLTSSYDDLQMFVFLSTSTKNQKNLLEIIKTDSLPIKQRTIAAQNWIQLEKDEKQIFNFIIENLNDKNMPRSFKYRILQDLHRHKYLKKSSTFFYDLASHLTETYHHLQYNIDAHLLPFCTKDQVFDLLSRWSLKRLEQISCTSALVRYQPGAIIDLIRNDLKEKKLNHEKFRSYFRDNEKLFKAIAKKQPKELIRLTIEYLNQLEIHKRFLPSIIESKQKYFFKKASNEMIELITIVASNQPGSSKYPSTWSNDGCGIGSLSFPRSFSIKNYVELFSALYDKCQWSLYDISRILLCMLTNDKSRSNLNNIKKERKWFYDIVVNKNIGKDIFVERLKKEGDETILKLLKLYPELTTPLSLHLILQAERKGILGAKKRLSLLRYQTMTQEVFDEFLSLFKQTSSDIRQRYENYPLFFQCAASTKAEYVRKVLLWIEKRFTNEYLVIIQNFLRELKSADDKFHLEMLPNNFESIENIIDMALNHLEQSKSTLEVIIKYGILLLQRAEHYQNKTRRKRILGFATSIIKKCYSYPNSLTINGSAISELYPKTRNIIADILVADVYPQLVSKYMLTELNTSLESYLDKAWRLPQIDIFINRFFTKTLPSSSTLQSAFSLDRRATLISFYLKNRSTRFERVNYLINKLDKLFFLNPDVQKIAIRSQQHRQLIDQLIQDDKCVTSEKILKEQTKQGLNVKRIPKTLKLPGLHLDTLWSLSYLLTGKQQEHIAKIILNDYFQDKGIGNSEKLASFRILPRLTHTYNITLEWFNKRQHSTLPIDSSTGTKTSRNRDTTAQPLDDIIICLPSTFDLTRQLLLKYFDLLLTKLNASNATYISDAMLNISRRIPDEIFLEQYLDFIQNEQFQKLGTTANKELLRLLVEFVSNTNLVKLIIKPIWNNHPHQDVRACLILTLLNFLGKTFSDEDENIIWEILEEAAEDNYLPVVQTLFADQQGKSCRSFREIRYSLEVILEGALEDDDPPVVPELSAAQLRKSCSPLIKLKNSSENVFETFINRIQFKVLDHPTSLEARLLAWSNIDYKHCDMKKLYEKVQEECAHFNKEGNTLWEQAFEKMILIYKEEKTCSFDIIIDIIKKTMSRREEIDLNENGNGNGNDNKHDLPVYHRIQRILTILDSHVKTFDKMKKVEFHSITPVILQFDKTLAYDLARILIRIAESKDDLEDILINLERNFPKNCFENTLIELSSVIMNWESCPFIKQLNAYEKLQLAQWFIKEKNRTLFVFDLVKQVFYESNVDREECKNLLRQMRQSDNLCIRQQAMNYTVPWSEDGTLIRKYGF</sequence>
<comment type="caution">
    <text evidence="1">The sequence shown here is derived from an EMBL/GenBank/DDBJ whole genome shotgun (WGS) entry which is preliminary data.</text>
</comment>
<proteinExistence type="predicted"/>
<reference evidence="1" key="1">
    <citation type="submission" date="2021-02" db="EMBL/GenBank/DDBJ databases">
        <authorList>
            <person name="Nowell W R."/>
        </authorList>
    </citation>
    <scope>NUCLEOTIDE SEQUENCE</scope>
</reference>
<organism evidence="1 2">
    <name type="scientific">Adineta steineri</name>
    <dbReference type="NCBI Taxonomy" id="433720"/>
    <lineage>
        <taxon>Eukaryota</taxon>
        <taxon>Metazoa</taxon>
        <taxon>Spiralia</taxon>
        <taxon>Gnathifera</taxon>
        <taxon>Rotifera</taxon>
        <taxon>Eurotatoria</taxon>
        <taxon>Bdelloidea</taxon>
        <taxon>Adinetida</taxon>
        <taxon>Adinetidae</taxon>
        <taxon>Adineta</taxon>
    </lineage>
</organism>